<protein>
    <recommendedName>
        <fullName evidence="1">DUF6438 domain-containing protein</fullName>
    </recommendedName>
</protein>
<dbReference type="Pfam" id="PF20033">
    <property type="entry name" value="DUF6438"/>
    <property type="match status" value="1"/>
</dbReference>
<proteinExistence type="predicted"/>
<gene>
    <name evidence="2" type="ORF">ACM44_10920</name>
</gene>
<dbReference type="EMBL" id="LFNG01000014">
    <property type="protein sequence ID" value="KMQ70666.1"/>
    <property type="molecule type" value="Genomic_DNA"/>
</dbReference>
<dbReference type="AlphaFoldDB" id="A0A0J7IXW2"/>
<keyword evidence="3" id="KW-1185">Reference proteome</keyword>
<reference evidence="2 3" key="1">
    <citation type="journal article" date="2004" name="Int. J. Syst. Evol. Microbiol.">
        <title>Kaistella koreensis gen. nov., sp. nov., a novel member of the Chryseobacterium-Bergeyella-Riemerella branch.</title>
        <authorList>
            <person name="Kim M.K."/>
            <person name="Im W.T."/>
            <person name="Shin Y.K."/>
            <person name="Lim J.H."/>
            <person name="Kim S.H."/>
            <person name="Lee B.C."/>
            <person name="Park M.Y."/>
            <person name="Lee K.Y."/>
            <person name="Lee S.T."/>
        </authorList>
    </citation>
    <scope>NUCLEOTIDE SEQUENCE [LARGE SCALE GENOMIC DNA]</scope>
    <source>
        <strain evidence="2 3">CCUG 49689</strain>
    </source>
</reference>
<organism evidence="2 3">
    <name type="scientific">Chryseobacterium koreense CCUG 49689</name>
    <dbReference type="NCBI Taxonomy" id="1304281"/>
    <lineage>
        <taxon>Bacteria</taxon>
        <taxon>Pseudomonadati</taxon>
        <taxon>Bacteroidota</taxon>
        <taxon>Flavobacteriia</taxon>
        <taxon>Flavobacteriales</taxon>
        <taxon>Weeksellaceae</taxon>
        <taxon>Chryseobacterium group</taxon>
        <taxon>Chryseobacterium</taxon>
    </lineage>
</organism>
<dbReference type="STRING" id="1304281.ACM44_10920"/>
<dbReference type="Proteomes" id="UP000035900">
    <property type="component" value="Unassembled WGS sequence"/>
</dbReference>
<dbReference type="InterPro" id="IPR045497">
    <property type="entry name" value="DUF6438"/>
</dbReference>
<accession>A0A0J7IXW2</accession>
<sequence length="161" mass="18424">MNYLLTFISAFLMISCATSNKTNYSKIEYDAGACFGFCPIFKMTINPDRTAIIDAERFTFYDGNSKADFSKPKEGTFKTTLDQESFDKLVGMLDSLNLKSLKNYYGNKNITDLPTSYLRITFIDNSTKHVEDYGKNGTEDLHRLYTFIEGLTKTQTWTKVK</sequence>
<name>A0A0J7IXW2_9FLAO</name>
<dbReference type="OrthoDB" id="7172369at2"/>
<evidence type="ECO:0000313" key="3">
    <source>
        <dbReference type="Proteomes" id="UP000035900"/>
    </source>
</evidence>
<comment type="caution">
    <text evidence="2">The sequence shown here is derived from an EMBL/GenBank/DDBJ whole genome shotgun (WGS) entry which is preliminary data.</text>
</comment>
<dbReference type="RefSeq" id="WP_048500083.1">
    <property type="nucleotide sequence ID" value="NZ_LFNG01000014.1"/>
</dbReference>
<feature type="domain" description="DUF6438" evidence="1">
    <location>
        <begin position="26"/>
        <end position="151"/>
    </location>
</feature>
<evidence type="ECO:0000313" key="2">
    <source>
        <dbReference type="EMBL" id="KMQ70666.1"/>
    </source>
</evidence>
<evidence type="ECO:0000259" key="1">
    <source>
        <dbReference type="Pfam" id="PF20033"/>
    </source>
</evidence>
<dbReference type="PATRIC" id="fig|1304281.5.peg.2348"/>